<dbReference type="GO" id="GO:0003676">
    <property type="term" value="F:nucleic acid binding"/>
    <property type="evidence" value="ECO:0007669"/>
    <property type="project" value="InterPro"/>
</dbReference>
<dbReference type="PANTHER" id="PTHR47169:SF2">
    <property type="entry name" value="OS01G0541250 PROTEIN"/>
    <property type="match status" value="1"/>
</dbReference>
<dbReference type="Gene3D" id="3.30.420.10">
    <property type="entry name" value="Ribonuclease H-like superfamily/Ribonuclease H"/>
    <property type="match status" value="1"/>
</dbReference>
<evidence type="ECO:0008006" key="2">
    <source>
        <dbReference type="Google" id="ProtNLM"/>
    </source>
</evidence>
<organism evidence="1">
    <name type="scientific">Arundo donax</name>
    <name type="common">Giant reed</name>
    <name type="synonym">Donax arundinaceus</name>
    <dbReference type="NCBI Taxonomy" id="35708"/>
    <lineage>
        <taxon>Eukaryota</taxon>
        <taxon>Viridiplantae</taxon>
        <taxon>Streptophyta</taxon>
        <taxon>Embryophyta</taxon>
        <taxon>Tracheophyta</taxon>
        <taxon>Spermatophyta</taxon>
        <taxon>Magnoliopsida</taxon>
        <taxon>Liliopsida</taxon>
        <taxon>Poales</taxon>
        <taxon>Poaceae</taxon>
        <taxon>PACMAD clade</taxon>
        <taxon>Arundinoideae</taxon>
        <taxon>Arundineae</taxon>
        <taxon>Arundo</taxon>
    </lineage>
</organism>
<sequence>MWSKKNEVDLSRVSSIPLHKRSIIRSLACELGVRKSTLHRWFKEGLLRRHSNSLKLLLKEANKKSRLQFCLSMLDQRTLPNEPKFIDMQNIVHVDEKWFNTTKKSRNFYMLPDEEDPYRTMQNKNSIDKVMLLSVVARPRYGDQGHCTFDGKLGVWLFIRKEPVQRRSVNRERGTLVIKTIKVDRGTYRAYLISKVLPAIRAKWPREDAGAGG</sequence>
<reference evidence="1" key="1">
    <citation type="submission" date="2014-09" db="EMBL/GenBank/DDBJ databases">
        <authorList>
            <person name="Magalhaes I.L.F."/>
            <person name="Oliveira U."/>
            <person name="Santos F.R."/>
            <person name="Vidigal T.H.D.A."/>
            <person name="Brescovit A.D."/>
            <person name="Santos A.J."/>
        </authorList>
    </citation>
    <scope>NUCLEOTIDE SEQUENCE</scope>
    <source>
        <tissue evidence="1">Shoot tissue taken approximately 20 cm above the soil surface</tissue>
    </source>
</reference>
<dbReference type="EMBL" id="GBRH01170561">
    <property type="protein sequence ID" value="JAE27335.1"/>
    <property type="molecule type" value="Transcribed_RNA"/>
</dbReference>
<protein>
    <recommendedName>
        <fullName evidence="2">Transposase Tc1-like domain-containing protein</fullName>
    </recommendedName>
</protein>
<dbReference type="AlphaFoldDB" id="A0A0A9GQ99"/>
<dbReference type="PANTHER" id="PTHR47169">
    <property type="entry name" value="OS01G0541250 PROTEIN"/>
    <property type="match status" value="1"/>
</dbReference>
<name>A0A0A9GQ99_ARUDO</name>
<dbReference type="InterPro" id="IPR036397">
    <property type="entry name" value="RNaseH_sf"/>
</dbReference>
<evidence type="ECO:0000313" key="1">
    <source>
        <dbReference type="EMBL" id="JAE27335.1"/>
    </source>
</evidence>
<proteinExistence type="predicted"/>
<accession>A0A0A9GQ99</accession>
<reference evidence="1" key="2">
    <citation type="journal article" date="2015" name="Data Brief">
        <title>Shoot transcriptome of the giant reed, Arundo donax.</title>
        <authorList>
            <person name="Barrero R.A."/>
            <person name="Guerrero F.D."/>
            <person name="Moolhuijzen P."/>
            <person name="Goolsby J.A."/>
            <person name="Tidwell J."/>
            <person name="Bellgard S.E."/>
            <person name="Bellgard M.I."/>
        </authorList>
    </citation>
    <scope>NUCLEOTIDE SEQUENCE</scope>
    <source>
        <tissue evidence="1">Shoot tissue taken approximately 20 cm above the soil surface</tissue>
    </source>
</reference>